<gene>
    <name evidence="1" type="ORF">BGW36DRAFT_304759</name>
</gene>
<dbReference type="GeneID" id="70242289"/>
<accession>A0AAD4KHA8</accession>
<keyword evidence="2" id="KW-1185">Reference proteome</keyword>
<reference evidence="1" key="1">
    <citation type="submission" date="2021-12" db="EMBL/GenBank/DDBJ databases">
        <title>Convergent genome expansion in fungi linked to evolution of root-endophyte symbiosis.</title>
        <authorList>
            <consortium name="DOE Joint Genome Institute"/>
            <person name="Ke Y.-H."/>
            <person name="Bonito G."/>
            <person name="Liao H.-L."/>
            <person name="Looney B."/>
            <person name="Rojas-Flechas A."/>
            <person name="Nash J."/>
            <person name="Hameed K."/>
            <person name="Schadt C."/>
            <person name="Martin F."/>
            <person name="Crous P.W."/>
            <person name="Miettinen O."/>
            <person name="Magnuson J.K."/>
            <person name="Labbe J."/>
            <person name="Jacobson D."/>
            <person name="Doktycz M.J."/>
            <person name="Veneault-Fourrey C."/>
            <person name="Kuo A."/>
            <person name="Mondo S."/>
            <person name="Calhoun S."/>
            <person name="Riley R."/>
            <person name="Ohm R."/>
            <person name="LaButti K."/>
            <person name="Andreopoulos B."/>
            <person name="Pangilinan J."/>
            <person name="Nolan M."/>
            <person name="Tritt A."/>
            <person name="Clum A."/>
            <person name="Lipzen A."/>
            <person name="Daum C."/>
            <person name="Barry K."/>
            <person name="Grigoriev I.V."/>
            <person name="Vilgalys R."/>
        </authorList>
    </citation>
    <scope>NUCLEOTIDE SEQUENCE</scope>
    <source>
        <strain evidence="1">PMI_201</strain>
    </source>
</reference>
<organism evidence="1 2">
    <name type="scientific">Talaromyces proteolyticus</name>
    <dbReference type="NCBI Taxonomy" id="1131652"/>
    <lineage>
        <taxon>Eukaryota</taxon>
        <taxon>Fungi</taxon>
        <taxon>Dikarya</taxon>
        <taxon>Ascomycota</taxon>
        <taxon>Pezizomycotina</taxon>
        <taxon>Eurotiomycetes</taxon>
        <taxon>Eurotiomycetidae</taxon>
        <taxon>Eurotiales</taxon>
        <taxon>Trichocomaceae</taxon>
        <taxon>Talaromyces</taxon>
        <taxon>Talaromyces sect. Bacilispori</taxon>
    </lineage>
</organism>
<dbReference type="RefSeq" id="XP_046067782.1">
    <property type="nucleotide sequence ID" value="XM_046212002.1"/>
</dbReference>
<protein>
    <submittedName>
        <fullName evidence="1">Uncharacterized protein</fullName>
    </submittedName>
</protein>
<dbReference type="Proteomes" id="UP001201262">
    <property type="component" value="Unassembled WGS sequence"/>
</dbReference>
<name>A0AAD4KHA8_9EURO</name>
<sequence>TRPHYRGQLVTIHRVPGQAALAAKTDASKPARGIIAYHLAYIRCACTKARAQARAHWISIAKKGRAYKRPQGRLLTQ</sequence>
<dbReference type="EMBL" id="JAJTJA010000012">
    <property type="protein sequence ID" value="KAH8691690.1"/>
    <property type="molecule type" value="Genomic_DNA"/>
</dbReference>
<comment type="caution">
    <text evidence="1">The sequence shown here is derived from an EMBL/GenBank/DDBJ whole genome shotgun (WGS) entry which is preliminary data.</text>
</comment>
<proteinExistence type="predicted"/>
<feature type="non-terminal residue" evidence="1">
    <location>
        <position position="1"/>
    </location>
</feature>
<evidence type="ECO:0000313" key="1">
    <source>
        <dbReference type="EMBL" id="KAH8691690.1"/>
    </source>
</evidence>
<evidence type="ECO:0000313" key="2">
    <source>
        <dbReference type="Proteomes" id="UP001201262"/>
    </source>
</evidence>
<dbReference type="AlphaFoldDB" id="A0AAD4KHA8"/>